<dbReference type="EMBL" id="RHLK01000031">
    <property type="protein sequence ID" value="MVP02593.1"/>
    <property type="molecule type" value="Genomic_DNA"/>
</dbReference>
<dbReference type="Pfam" id="PF00501">
    <property type="entry name" value="AMP-binding"/>
    <property type="match status" value="2"/>
</dbReference>
<dbReference type="InterPro" id="IPR020845">
    <property type="entry name" value="AMP-binding_CS"/>
</dbReference>
<dbReference type="Gene3D" id="3.30.559.30">
    <property type="entry name" value="Nonribosomal peptide synthetase, condensation domain"/>
    <property type="match status" value="2"/>
</dbReference>
<dbReference type="InterPro" id="IPR036736">
    <property type="entry name" value="ACP-like_sf"/>
</dbReference>
<dbReference type="PRINTS" id="PR00154">
    <property type="entry name" value="AMPBINDING"/>
</dbReference>
<dbReference type="Pfam" id="PF00550">
    <property type="entry name" value="PP-binding"/>
    <property type="match status" value="2"/>
</dbReference>
<dbReference type="InterPro" id="IPR006162">
    <property type="entry name" value="Ppantetheine_attach_site"/>
</dbReference>
<dbReference type="CDD" id="cd19531">
    <property type="entry name" value="LCL_NRPS-like"/>
    <property type="match status" value="2"/>
</dbReference>
<dbReference type="GO" id="GO:0044550">
    <property type="term" value="P:secondary metabolite biosynthetic process"/>
    <property type="evidence" value="ECO:0007669"/>
    <property type="project" value="TreeGrafter"/>
</dbReference>
<evidence type="ECO:0000313" key="10">
    <source>
        <dbReference type="Proteomes" id="UP000490800"/>
    </source>
</evidence>
<dbReference type="InterPro" id="IPR045851">
    <property type="entry name" value="AMP-bd_C_sf"/>
</dbReference>
<keyword evidence="7" id="KW-0511">Multifunctional enzyme</keyword>
<dbReference type="SUPFAM" id="SSF56801">
    <property type="entry name" value="Acetyl-CoA synthetase-like"/>
    <property type="match status" value="2"/>
</dbReference>
<dbReference type="InterPro" id="IPR042099">
    <property type="entry name" value="ANL_N_sf"/>
</dbReference>
<evidence type="ECO:0000256" key="6">
    <source>
        <dbReference type="ARBA" id="ARBA00023194"/>
    </source>
</evidence>
<dbReference type="FunFam" id="2.30.38.10:FF:000001">
    <property type="entry name" value="Non-ribosomal peptide synthetase PvdI"/>
    <property type="match status" value="2"/>
</dbReference>
<proteinExistence type="inferred from homology"/>
<evidence type="ECO:0000259" key="8">
    <source>
        <dbReference type="PROSITE" id="PS50075"/>
    </source>
</evidence>
<dbReference type="Gene3D" id="3.40.50.12780">
    <property type="entry name" value="N-terminal domain of ligase-like"/>
    <property type="match status" value="3"/>
</dbReference>
<protein>
    <submittedName>
        <fullName evidence="9">AMP-binding protein</fullName>
    </submittedName>
</protein>
<dbReference type="GO" id="GO:0043041">
    <property type="term" value="P:amino acid activation for nonribosomal peptide biosynthetic process"/>
    <property type="evidence" value="ECO:0007669"/>
    <property type="project" value="TreeGrafter"/>
</dbReference>
<dbReference type="GO" id="GO:0008610">
    <property type="term" value="P:lipid biosynthetic process"/>
    <property type="evidence" value="ECO:0007669"/>
    <property type="project" value="UniProtKB-ARBA"/>
</dbReference>
<dbReference type="InterPro" id="IPR023213">
    <property type="entry name" value="CAT-like_dom_sf"/>
</dbReference>
<dbReference type="Pfam" id="PF00668">
    <property type="entry name" value="Condensation"/>
    <property type="match status" value="2"/>
</dbReference>
<dbReference type="FunFam" id="1.10.1200.10:FF:000005">
    <property type="entry name" value="Nonribosomal peptide synthetase 1"/>
    <property type="match status" value="2"/>
</dbReference>
<dbReference type="SMART" id="SM00823">
    <property type="entry name" value="PKS_PP"/>
    <property type="match status" value="2"/>
</dbReference>
<organism evidence="9 10">
    <name type="scientific">Paenibacillus lutrae</name>
    <dbReference type="NCBI Taxonomy" id="2078573"/>
    <lineage>
        <taxon>Bacteria</taxon>
        <taxon>Bacillati</taxon>
        <taxon>Bacillota</taxon>
        <taxon>Bacilli</taxon>
        <taxon>Bacillales</taxon>
        <taxon>Paenibacillaceae</taxon>
        <taxon>Paenibacillus</taxon>
    </lineage>
</organism>
<dbReference type="GO" id="GO:0017000">
    <property type="term" value="P:antibiotic biosynthetic process"/>
    <property type="evidence" value="ECO:0007669"/>
    <property type="project" value="UniProtKB-KW"/>
</dbReference>
<dbReference type="Gene3D" id="3.30.300.30">
    <property type="match status" value="2"/>
</dbReference>
<evidence type="ECO:0000256" key="7">
    <source>
        <dbReference type="ARBA" id="ARBA00023268"/>
    </source>
</evidence>
<comment type="caution">
    <text evidence="9">The sequence shown here is derived from an EMBL/GenBank/DDBJ whole genome shotgun (WGS) entry which is preliminary data.</text>
</comment>
<dbReference type="PANTHER" id="PTHR45527">
    <property type="entry name" value="NONRIBOSOMAL PEPTIDE SYNTHETASE"/>
    <property type="match status" value="1"/>
</dbReference>
<feature type="non-terminal residue" evidence="9">
    <location>
        <position position="1"/>
    </location>
</feature>
<dbReference type="OrthoDB" id="9765680at2"/>
<gene>
    <name evidence="9" type="ORF">EDM21_24305</name>
</gene>
<dbReference type="PANTHER" id="PTHR45527:SF1">
    <property type="entry name" value="FATTY ACID SYNTHASE"/>
    <property type="match status" value="1"/>
</dbReference>
<evidence type="ECO:0000256" key="1">
    <source>
        <dbReference type="ARBA" id="ARBA00001957"/>
    </source>
</evidence>
<dbReference type="InterPro" id="IPR000873">
    <property type="entry name" value="AMP-dep_synth/lig_dom"/>
</dbReference>
<evidence type="ECO:0000256" key="2">
    <source>
        <dbReference type="ARBA" id="ARBA00006432"/>
    </source>
</evidence>
<dbReference type="Gene3D" id="1.10.1200.10">
    <property type="entry name" value="ACP-like"/>
    <property type="match status" value="2"/>
</dbReference>
<dbReference type="GO" id="GO:0031177">
    <property type="term" value="F:phosphopantetheine binding"/>
    <property type="evidence" value="ECO:0007669"/>
    <property type="project" value="InterPro"/>
</dbReference>
<dbReference type="SUPFAM" id="SSF52777">
    <property type="entry name" value="CoA-dependent acyltransferases"/>
    <property type="match status" value="4"/>
</dbReference>
<evidence type="ECO:0000256" key="4">
    <source>
        <dbReference type="ARBA" id="ARBA00022553"/>
    </source>
</evidence>
<dbReference type="PROSITE" id="PS50075">
    <property type="entry name" value="CARRIER"/>
    <property type="match status" value="2"/>
</dbReference>
<dbReference type="PROSITE" id="PS00012">
    <property type="entry name" value="PHOSPHOPANTETHEINE"/>
    <property type="match status" value="2"/>
</dbReference>
<reference evidence="9 10" key="1">
    <citation type="journal article" date="2019" name="Microorganisms">
        <title>Paenibacillus lutrae sp. nov., A Chitinolytic Species Isolated from A River Otter in Castril Natural Park, Granada, Spain.</title>
        <authorList>
            <person name="Rodriguez M."/>
            <person name="Reina J.C."/>
            <person name="Bejar V."/>
            <person name="Llamas I."/>
        </authorList>
    </citation>
    <scope>NUCLEOTIDE SEQUENCE [LARGE SCALE GENOMIC DNA]</scope>
    <source>
        <strain evidence="9 10">N10</strain>
    </source>
</reference>
<dbReference type="RefSeq" id="WP_157338938.1">
    <property type="nucleotide sequence ID" value="NZ_RHLK01000031.1"/>
</dbReference>
<evidence type="ECO:0000313" key="9">
    <source>
        <dbReference type="EMBL" id="MVP02593.1"/>
    </source>
</evidence>
<dbReference type="InterPro" id="IPR001242">
    <property type="entry name" value="Condensation_dom"/>
</dbReference>
<evidence type="ECO:0000256" key="5">
    <source>
        <dbReference type="ARBA" id="ARBA00022737"/>
    </source>
</evidence>
<accession>A0A7X3FMS9</accession>
<evidence type="ECO:0000256" key="3">
    <source>
        <dbReference type="ARBA" id="ARBA00022450"/>
    </source>
</evidence>
<dbReference type="InterPro" id="IPR025110">
    <property type="entry name" value="AMP-bd_C"/>
</dbReference>
<dbReference type="Gene3D" id="3.30.559.10">
    <property type="entry name" value="Chloramphenicol acetyltransferase-like domain"/>
    <property type="match status" value="2"/>
</dbReference>
<dbReference type="SUPFAM" id="SSF47336">
    <property type="entry name" value="ACP-like"/>
    <property type="match status" value="2"/>
</dbReference>
<dbReference type="PROSITE" id="PS00455">
    <property type="entry name" value="AMP_BINDING"/>
    <property type="match status" value="1"/>
</dbReference>
<sequence length="1925" mass="214502">CGITVFESTPALIVPFMDYVAEHGLDMSSMELLITSSDSCSVGDYRLLQERYGSQFRIINSYGVTEAAIDSSYYDEPLALLPGKGSVPIGKARLNARFYIVDAHLNPVPIGVLGELCIGGPGVARGYLNRPELNAEKFADSPFADGERLYRTGDLARWMADGNVDFIGRIDHQAKIRGYRIEIGEVESQILKIEAVREAVVTIREDESGQKALCAYFTAAGGGELPASELRSALARELPGYMIPSHFVQLEQLPLTPNGKIDRKALPAPEGNANGRSDYLAPRTPLEAKLAEIWQAVLGPVTIGVKDNFFDLGGHSLRATTLVSKIHKELNVDFPLRDVFRCSTVEEMAQAIARMEEGSYSSIPVAEAREYYPLSSAQKRLFILHQLEGAEQSYNMPGAMLLQGKLERERFEEAFRGLIARHETLRTGFEIIDGEAVQRVYREVDFSVEHFRMSEEAAGEAVRGFIRTFQLAKPPLLRVGLIELEPERHILLFDMHHIISDGVSMDILVEEFISLYSGDKLEPLRVQYKDYAIWQQSDEQLQQQIRQEAYWLDKFKGELPVLEMPADYARPAVQSYEGHALSFFIDAQKSESLKRIAAETGSTLYMVLLAAYTILLHKYTGQEDLIVGTPIAGRNHEDVQPLIGMFVNTLAIRNYPAGEKTFISYLEEIKETTLGAYEHQNYPFEELVDKIQVARDLSRNPLFDTMFTLQNTENKEFRLPGLQMEPYASEEIVSKFDLSLDMTERDGGLEYILEYATALYKKGTIERFANHFEQLLDAIVSEPGAKIAALNIMSPEEKQQIQQVFNAEPAGELPPEQPLYRLFEEQASLTPAQAAVVYEDTQLSYGELNERASRLAAVLRAGGIGSESIVGILADRSVELLVGVLGVWKAGGAYVPIDPDYPQDRIRFMLEDSGASVLLTQSHLLDRSRAWLDEGVALPLQSVLCLDDEEMYSGDGANAAGVSAAYSANGVDAIGVNEAYSATGVNAGGNATHNAAGVDAAGGNAAYNAAGVDATGDNANTPRMEDLAYVIYTSGTTGRPKGVMIEHGSLVNTAAAYRREYRLDQFPVRLLQLASFSFDVFVGDIARTLYNGGTMVICPKDDRIDPARLHGWIRDCGITVFESTPALIVPFMDYVAEHGLDMSSIELLITSSDSCSVGDYRLLQERYGSQFRIINSYGVTEAAIDSSYYDEPLALLPGKGSVPIGKARLNARFYIVDAHLNPVPVGVLGELCIGGPGVARGYLNRPELNAEKFADSPFADGERLYRTGDLARWMADGNVDFIGRIDHQAKIRGYRIEIGEVESQILKIEAVREAVVTIREDESGQKALCAYFTAAGGGELPASELRSLLARELPGYMIPSYFVQLEQLPLTPNGKIDRKALPAPEGSASGGSDYLAPRTPLEAKLAEIWQAVLGPVTIGVKDNFFDLGGHSMRATMLVSKLHKELNVDYPLRDVFRCATIESMAEAIAHMEKQEHISIPLLPERSYYPLSSVQKRLYIQQQMEGAELSYNMSGMMLLSGELDRRRFEEALRGLIARHEILRTGFEMVNGEPVQRIHSEVNFILEYRQASEEETEELAENFVRVFDLGQPPLLRVGLIEWSQERHILMFDIHHIVSDGVSTGILVEELLRLYSGEKLQPLRIQYKDYASWQLSETQGERMRRQEAYWLNALQGELQPLELPTDFARPAVRGYEGDVLNFFVDKHRSEGLQKIAEDTGSTIYMVLLAAYTILLHKYSGQEDIIVGTPVSGRTHTDMQPLIGMFVNTLAIRNYPAGDKMFLSYLEEIKETMLGAYANQDYPFEELVDQVQVTRDLSRHPLFDTMFVMETKEEQVNRFGDLTVEPYIQTVTAAKFDLTLEIALVEEGMNALFEYRTKLFTRNMIEHFADDLLEIMSLIIKQPYILLKDLSLSGASEQGEDLVEAIDFVF</sequence>
<dbReference type="Pfam" id="PF13193">
    <property type="entry name" value="AMP-binding_C"/>
    <property type="match status" value="2"/>
</dbReference>
<keyword evidence="4" id="KW-0597">Phosphoprotein</keyword>
<dbReference type="InterPro" id="IPR020806">
    <property type="entry name" value="PKS_PP-bd"/>
</dbReference>
<dbReference type="InterPro" id="IPR020459">
    <property type="entry name" value="AMP-binding"/>
</dbReference>
<keyword evidence="5" id="KW-0677">Repeat</keyword>
<dbReference type="Proteomes" id="UP000490800">
    <property type="component" value="Unassembled WGS sequence"/>
</dbReference>
<keyword evidence="3" id="KW-0596">Phosphopantetheine</keyword>
<feature type="domain" description="Carrier" evidence="8">
    <location>
        <begin position="1396"/>
        <end position="1471"/>
    </location>
</feature>
<keyword evidence="6" id="KW-0045">Antibiotic biosynthesis</keyword>
<dbReference type="InterPro" id="IPR009081">
    <property type="entry name" value="PP-bd_ACP"/>
</dbReference>
<name>A0A7X3FMS9_9BACL</name>
<feature type="domain" description="Carrier" evidence="8">
    <location>
        <begin position="281"/>
        <end position="356"/>
    </location>
</feature>
<dbReference type="GO" id="GO:0003824">
    <property type="term" value="F:catalytic activity"/>
    <property type="evidence" value="ECO:0007669"/>
    <property type="project" value="UniProtKB-KW"/>
</dbReference>
<dbReference type="GO" id="GO:0005829">
    <property type="term" value="C:cytosol"/>
    <property type="evidence" value="ECO:0007669"/>
    <property type="project" value="TreeGrafter"/>
</dbReference>
<comment type="similarity">
    <text evidence="2">Belongs to the ATP-dependent AMP-binding enzyme family.</text>
</comment>
<comment type="cofactor">
    <cofactor evidence="1">
        <name>pantetheine 4'-phosphate</name>
        <dbReference type="ChEBI" id="CHEBI:47942"/>
    </cofactor>
</comment>
<keyword evidence="10" id="KW-1185">Reference proteome</keyword>
<dbReference type="FunFam" id="3.30.300.30:FF:000010">
    <property type="entry name" value="Enterobactin synthetase component F"/>
    <property type="match status" value="2"/>
</dbReference>